<comment type="caution">
    <text evidence="1">The sequence shown here is derived from an EMBL/GenBank/DDBJ whole genome shotgun (WGS) entry which is preliminary data.</text>
</comment>
<dbReference type="AlphaFoldDB" id="A0A7J6T9W0"/>
<name>A0A7J6T9W0_PEROL</name>
<organism evidence="1 2">
    <name type="scientific">Perkinsus olseni</name>
    <name type="common">Perkinsus atlanticus</name>
    <dbReference type="NCBI Taxonomy" id="32597"/>
    <lineage>
        <taxon>Eukaryota</taxon>
        <taxon>Sar</taxon>
        <taxon>Alveolata</taxon>
        <taxon>Perkinsozoa</taxon>
        <taxon>Perkinsea</taxon>
        <taxon>Perkinsida</taxon>
        <taxon>Perkinsidae</taxon>
        <taxon>Perkinsus</taxon>
    </lineage>
</organism>
<dbReference type="EMBL" id="JABANO010012786">
    <property type="protein sequence ID" value="KAF4741206.1"/>
    <property type="molecule type" value="Genomic_DNA"/>
</dbReference>
<keyword evidence="2" id="KW-1185">Reference proteome</keyword>
<protein>
    <submittedName>
        <fullName evidence="1">Uncharacterized protein</fullName>
    </submittedName>
</protein>
<reference evidence="1 2" key="1">
    <citation type="submission" date="2020-04" db="EMBL/GenBank/DDBJ databases">
        <title>Perkinsus olseni comparative genomics.</title>
        <authorList>
            <person name="Bogema D.R."/>
        </authorList>
    </citation>
    <scope>NUCLEOTIDE SEQUENCE [LARGE SCALE GENOMIC DNA]</scope>
    <source>
        <strain evidence="1 2">ATCC PRA-207</strain>
    </source>
</reference>
<gene>
    <name evidence="1" type="ORF">FOZ63_023690</name>
</gene>
<evidence type="ECO:0000313" key="1">
    <source>
        <dbReference type="EMBL" id="KAF4741206.1"/>
    </source>
</evidence>
<proteinExistence type="predicted"/>
<sequence length="63" mass="7079">MLGKGMGDNARFLALYTQMKEHFKVVEESSRAKGENNALVEVVDRKVEDTLEVPPTPSWFPAN</sequence>
<feature type="non-terminal residue" evidence="1">
    <location>
        <position position="63"/>
    </location>
</feature>
<accession>A0A7J6T9W0</accession>
<evidence type="ECO:0000313" key="2">
    <source>
        <dbReference type="Proteomes" id="UP000553632"/>
    </source>
</evidence>
<dbReference type="Proteomes" id="UP000553632">
    <property type="component" value="Unassembled WGS sequence"/>
</dbReference>